<feature type="domain" description="PB1-like" evidence="2">
    <location>
        <begin position="55"/>
        <end position="147"/>
    </location>
</feature>
<accession>A0A6G1C3D9</accession>
<evidence type="ECO:0000313" key="4">
    <source>
        <dbReference type="Proteomes" id="UP000479710"/>
    </source>
</evidence>
<comment type="caution">
    <text evidence="3">The sequence shown here is derived from an EMBL/GenBank/DDBJ whole genome shotgun (WGS) entry which is preliminary data.</text>
</comment>
<dbReference type="InterPro" id="IPR058594">
    <property type="entry name" value="PB1-like_dom_pln"/>
</dbReference>
<feature type="compositionally biased region" description="Basic and acidic residues" evidence="1">
    <location>
        <begin position="204"/>
        <end position="213"/>
    </location>
</feature>
<proteinExistence type="predicted"/>
<evidence type="ECO:0000256" key="1">
    <source>
        <dbReference type="SAM" id="MobiDB-lite"/>
    </source>
</evidence>
<gene>
    <name evidence="3" type="ORF">E2562_001975</name>
</gene>
<evidence type="ECO:0000313" key="3">
    <source>
        <dbReference type="EMBL" id="KAF0894682.1"/>
    </source>
</evidence>
<dbReference type="Pfam" id="PF26130">
    <property type="entry name" value="PB1-like"/>
    <property type="match status" value="1"/>
</dbReference>
<feature type="compositionally biased region" description="Acidic residues" evidence="1">
    <location>
        <begin position="151"/>
        <end position="186"/>
    </location>
</feature>
<dbReference type="AlphaFoldDB" id="A0A6G1C3D9"/>
<organism evidence="3 4">
    <name type="scientific">Oryza meyeriana var. granulata</name>
    <dbReference type="NCBI Taxonomy" id="110450"/>
    <lineage>
        <taxon>Eukaryota</taxon>
        <taxon>Viridiplantae</taxon>
        <taxon>Streptophyta</taxon>
        <taxon>Embryophyta</taxon>
        <taxon>Tracheophyta</taxon>
        <taxon>Spermatophyta</taxon>
        <taxon>Magnoliopsida</taxon>
        <taxon>Liliopsida</taxon>
        <taxon>Poales</taxon>
        <taxon>Poaceae</taxon>
        <taxon>BOP clade</taxon>
        <taxon>Oryzoideae</taxon>
        <taxon>Oryzeae</taxon>
        <taxon>Oryzinae</taxon>
        <taxon>Oryza</taxon>
        <taxon>Oryza meyeriana</taxon>
    </lineage>
</organism>
<protein>
    <recommendedName>
        <fullName evidence="2">PB1-like domain-containing protein</fullName>
    </recommendedName>
</protein>
<feature type="compositionally biased region" description="Polar residues" evidence="1">
    <location>
        <begin position="192"/>
        <end position="203"/>
    </location>
</feature>
<feature type="region of interest" description="Disordered" evidence="1">
    <location>
        <begin position="151"/>
        <end position="213"/>
    </location>
</feature>
<dbReference type="OrthoDB" id="691381at2759"/>
<name>A0A6G1C3D9_9ORYZ</name>
<keyword evidence="4" id="KW-1185">Reference proteome</keyword>
<sequence>MPLHIRPASKVVHIRPGCKTVRVRPAGHDLPSPPRSGLTYFDKLVFADKLVDFSRFHFNGEFIHDGRVLHYCGGFEGISHIDRDKVSLPEVMGHLGDYCEVEDGMLLHWLFLGKELASGLRVLLDDKVCQLMSDCAGEGEVADIYVDTPVAEEDSSEEDLGSADGNDFEDEPIEIYSDEDADEITEVDIKGKNSTMRITSTPEKTQRDIEALR</sequence>
<reference evidence="3 4" key="1">
    <citation type="submission" date="2019-11" db="EMBL/GenBank/DDBJ databases">
        <title>Whole genome sequence of Oryza granulata.</title>
        <authorList>
            <person name="Li W."/>
        </authorList>
    </citation>
    <scope>NUCLEOTIDE SEQUENCE [LARGE SCALE GENOMIC DNA]</scope>
    <source>
        <strain evidence="4">cv. Menghai</strain>
        <tissue evidence="3">Leaf</tissue>
    </source>
</reference>
<dbReference type="Proteomes" id="UP000479710">
    <property type="component" value="Unassembled WGS sequence"/>
</dbReference>
<dbReference type="EMBL" id="SPHZ02000010">
    <property type="protein sequence ID" value="KAF0894682.1"/>
    <property type="molecule type" value="Genomic_DNA"/>
</dbReference>
<evidence type="ECO:0000259" key="2">
    <source>
        <dbReference type="Pfam" id="PF26130"/>
    </source>
</evidence>